<evidence type="ECO:0000313" key="2">
    <source>
        <dbReference type="EMBL" id="GMA42486.1"/>
    </source>
</evidence>
<dbReference type="Proteomes" id="UP001157126">
    <property type="component" value="Unassembled WGS sequence"/>
</dbReference>
<protein>
    <submittedName>
        <fullName evidence="2">Uncharacterized protein</fullName>
    </submittedName>
</protein>
<sequence length="109" mass="11236">MAVGGVLGSEAFTLVRVGGGSSRKNRLGTGGEQVWNTPRSYPEAAPSETPEPSGFLPCLGLSPRRGLAATGFDFGCELGSPARRLSIPARFSGPLTAMSAEREAIASRA</sequence>
<feature type="region of interest" description="Disordered" evidence="1">
    <location>
        <begin position="20"/>
        <end position="52"/>
    </location>
</feature>
<dbReference type="EMBL" id="BSUO01000002">
    <property type="protein sequence ID" value="GMA42486.1"/>
    <property type="molecule type" value="Genomic_DNA"/>
</dbReference>
<name>A0ABQ6IYK7_9MICO</name>
<feature type="compositionally biased region" description="Low complexity" evidence="1">
    <location>
        <begin position="42"/>
        <end position="52"/>
    </location>
</feature>
<reference evidence="3" key="1">
    <citation type="journal article" date="2019" name="Int. J. Syst. Evol. Microbiol.">
        <title>The Global Catalogue of Microorganisms (GCM) 10K type strain sequencing project: providing services to taxonomists for standard genome sequencing and annotation.</title>
        <authorList>
            <consortium name="The Broad Institute Genomics Platform"/>
            <consortium name="The Broad Institute Genome Sequencing Center for Infectious Disease"/>
            <person name="Wu L."/>
            <person name="Ma J."/>
        </authorList>
    </citation>
    <scope>NUCLEOTIDE SEQUENCE [LARGE SCALE GENOMIC DNA]</scope>
    <source>
        <strain evidence="3">NBRC 113072</strain>
    </source>
</reference>
<gene>
    <name evidence="2" type="ORF">GCM10025883_45310</name>
</gene>
<evidence type="ECO:0000256" key="1">
    <source>
        <dbReference type="SAM" id="MobiDB-lite"/>
    </source>
</evidence>
<organism evidence="2 3">
    <name type="scientific">Mobilicoccus caccae</name>
    <dbReference type="NCBI Taxonomy" id="1859295"/>
    <lineage>
        <taxon>Bacteria</taxon>
        <taxon>Bacillati</taxon>
        <taxon>Actinomycetota</taxon>
        <taxon>Actinomycetes</taxon>
        <taxon>Micrococcales</taxon>
        <taxon>Dermatophilaceae</taxon>
        <taxon>Mobilicoccus</taxon>
    </lineage>
</organism>
<evidence type="ECO:0000313" key="3">
    <source>
        <dbReference type="Proteomes" id="UP001157126"/>
    </source>
</evidence>
<accession>A0ABQ6IYK7</accession>
<proteinExistence type="predicted"/>
<comment type="caution">
    <text evidence="2">The sequence shown here is derived from an EMBL/GenBank/DDBJ whole genome shotgun (WGS) entry which is preliminary data.</text>
</comment>
<keyword evidence="3" id="KW-1185">Reference proteome</keyword>